<keyword evidence="2 5" id="KW-0547">Nucleotide-binding</keyword>
<dbReference type="STRING" id="561229.Dd1591_1636"/>
<organism evidence="7 8">
    <name type="scientific">Dickeya chrysanthemi (strain Ech1591)</name>
    <name type="common">Dickeya zeae (strain Ech1591)</name>
    <dbReference type="NCBI Taxonomy" id="561229"/>
    <lineage>
        <taxon>Bacteria</taxon>
        <taxon>Pseudomonadati</taxon>
        <taxon>Pseudomonadota</taxon>
        <taxon>Gammaproteobacteria</taxon>
        <taxon>Enterobacterales</taxon>
        <taxon>Pectobacteriaceae</taxon>
        <taxon>Dickeya</taxon>
    </lineage>
</organism>
<dbReference type="SUPFAM" id="SSF56112">
    <property type="entry name" value="Protein kinase-like (PK-like)"/>
    <property type="match status" value="1"/>
</dbReference>
<comment type="function">
    <text evidence="5">Catalyzes the phosphorylation of thiamine to thiamine phosphate.</text>
</comment>
<evidence type="ECO:0000256" key="4">
    <source>
        <dbReference type="ARBA" id="ARBA00022840"/>
    </source>
</evidence>
<keyword evidence="3 5" id="KW-0418">Kinase</keyword>
<dbReference type="KEGG" id="dze:Dd1591_1636"/>
<evidence type="ECO:0000256" key="1">
    <source>
        <dbReference type="ARBA" id="ARBA00022679"/>
    </source>
</evidence>
<dbReference type="InterPro" id="IPR011009">
    <property type="entry name" value="Kinase-like_dom_sf"/>
</dbReference>
<dbReference type="EC" id="2.7.1.89" evidence="5"/>
<dbReference type="Proteomes" id="UP000002735">
    <property type="component" value="Chromosome"/>
</dbReference>
<dbReference type="GO" id="GO:0019165">
    <property type="term" value="F:thiamine kinase activity"/>
    <property type="evidence" value="ECO:0007669"/>
    <property type="project" value="UniProtKB-UniRule"/>
</dbReference>
<protein>
    <recommendedName>
        <fullName evidence="5">Thiamine kinase</fullName>
        <ecNumber evidence="5">2.7.1.89</ecNumber>
    </recommendedName>
</protein>
<dbReference type="InterPro" id="IPR002575">
    <property type="entry name" value="Aminoglycoside_PTrfase"/>
</dbReference>
<dbReference type="GO" id="GO:0005524">
    <property type="term" value="F:ATP binding"/>
    <property type="evidence" value="ECO:0007669"/>
    <property type="project" value="UniProtKB-KW"/>
</dbReference>
<dbReference type="EMBL" id="CP001655">
    <property type="protein sequence ID" value="ACT06489.1"/>
    <property type="molecule type" value="Genomic_DNA"/>
</dbReference>
<dbReference type="InterPro" id="IPR014093">
    <property type="entry name" value="Thiamine_kinase"/>
</dbReference>
<dbReference type="AlphaFoldDB" id="C6CFD9"/>
<evidence type="ECO:0000256" key="3">
    <source>
        <dbReference type="ARBA" id="ARBA00022777"/>
    </source>
</evidence>
<dbReference type="Pfam" id="PF01636">
    <property type="entry name" value="APH"/>
    <property type="match status" value="1"/>
</dbReference>
<keyword evidence="1 5" id="KW-0808">Transferase</keyword>
<sequence length="290" mass="33151">MVRFASSDALSALLQQVLPAVATAGFHLQPVSGLSHQSWRVHSPAGLWLARGETPQGRQLGTSRQREFHVLRKLRGQSLAPHPVCWRDGWLLVPWLAGEPADAAQFSAALAQGQLAALMARLHHLPRYGYPLPLKRLIARHWQNMDPTRRAPRLQRACRRLIDKPLPPPLLIAPLHLDVHPGNLLRTDNGWRLIDWEYAADGDIALELALLFRSGELNDAQQQDFLHAYCRHWRGMCPASLRRQVAHWQYWADYLVLMWFEVRWRQTGEAYYRQTADALRGATVRDTTES</sequence>
<evidence type="ECO:0000256" key="2">
    <source>
        <dbReference type="ARBA" id="ARBA00022741"/>
    </source>
</evidence>
<dbReference type="UniPathway" id="UPA00060">
    <property type="reaction ID" value="UER00596"/>
</dbReference>
<proteinExistence type="inferred from homology"/>
<evidence type="ECO:0000313" key="8">
    <source>
        <dbReference type="Proteomes" id="UP000002735"/>
    </source>
</evidence>
<comment type="catalytic activity">
    <reaction evidence="5">
        <text>thiamine + ATP = thiamine phosphate + ADP + H(+)</text>
        <dbReference type="Rhea" id="RHEA:12012"/>
        <dbReference type="ChEBI" id="CHEBI:15378"/>
        <dbReference type="ChEBI" id="CHEBI:18385"/>
        <dbReference type="ChEBI" id="CHEBI:30616"/>
        <dbReference type="ChEBI" id="CHEBI:37575"/>
        <dbReference type="ChEBI" id="CHEBI:456216"/>
        <dbReference type="EC" id="2.7.1.89"/>
    </reaction>
</comment>
<dbReference type="eggNOG" id="COG0510">
    <property type="taxonomic scope" value="Bacteria"/>
</dbReference>
<dbReference type="HOGENOM" id="CLU_055115_2_0_6"/>
<comment type="similarity">
    <text evidence="5">Belongs to the thiamine kinase family.</text>
</comment>
<dbReference type="HAMAP" id="MF_01604">
    <property type="entry name" value="Thiamine_kinase"/>
    <property type="match status" value="1"/>
</dbReference>
<evidence type="ECO:0000313" key="7">
    <source>
        <dbReference type="EMBL" id="ACT06489.1"/>
    </source>
</evidence>
<evidence type="ECO:0000256" key="5">
    <source>
        <dbReference type="HAMAP-Rule" id="MF_01604"/>
    </source>
</evidence>
<dbReference type="Gene3D" id="3.90.1200.10">
    <property type="match status" value="1"/>
</dbReference>
<dbReference type="GeneID" id="45079739"/>
<feature type="domain" description="Aminoglycoside phosphotransferase" evidence="6">
    <location>
        <begin position="31"/>
        <end position="237"/>
    </location>
</feature>
<dbReference type="RefSeq" id="WP_012769359.1">
    <property type="nucleotide sequence ID" value="NC_012912.1"/>
</dbReference>
<gene>
    <name evidence="5" type="primary">thiK</name>
    <name evidence="7" type="ordered locus">Dd1591_1636</name>
</gene>
<keyword evidence="4 5" id="KW-0067">ATP-binding</keyword>
<evidence type="ECO:0000259" key="6">
    <source>
        <dbReference type="Pfam" id="PF01636"/>
    </source>
</evidence>
<accession>C6CFD9</accession>
<reference evidence="7 8" key="1">
    <citation type="submission" date="2009-06" db="EMBL/GenBank/DDBJ databases">
        <title>Complete sequence of Dickeya zeae Ech1591.</title>
        <authorList>
            <consortium name="US DOE Joint Genome Institute"/>
            <person name="Lucas S."/>
            <person name="Copeland A."/>
            <person name="Lapidus A."/>
            <person name="Glavina del Rio T."/>
            <person name="Tice H."/>
            <person name="Bruce D."/>
            <person name="Goodwin L."/>
            <person name="Pitluck S."/>
            <person name="Chertkov O."/>
            <person name="Brettin T."/>
            <person name="Detter J.C."/>
            <person name="Han C."/>
            <person name="Larimer F."/>
            <person name="Land M."/>
            <person name="Hauser L."/>
            <person name="Kyrpides N."/>
            <person name="Ovchinnikova G."/>
            <person name="Balakrishnan V."/>
            <person name="Glasner J."/>
            <person name="Perna N.T."/>
        </authorList>
    </citation>
    <scope>NUCLEOTIDE SEQUENCE [LARGE SCALE GENOMIC DNA]</scope>
    <source>
        <strain evidence="7 8">Ech1591</strain>
    </source>
</reference>
<comment type="pathway">
    <text evidence="5">Cofactor biosynthesis; thiamine diphosphate biosynthesis; thiamine phosphate from thiamine: step 1/1.</text>
</comment>
<dbReference type="OrthoDB" id="179763at2"/>
<dbReference type="GO" id="GO:0009229">
    <property type="term" value="P:thiamine diphosphate biosynthetic process"/>
    <property type="evidence" value="ECO:0007669"/>
    <property type="project" value="UniProtKB-UniRule"/>
</dbReference>
<name>C6CFD9_DICC1</name>
<dbReference type="GO" id="GO:0006772">
    <property type="term" value="P:thiamine metabolic process"/>
    <property type="evidence" value="ECO:0007669"/>
    <property type="project" value="InterPro"/>
</dbReference>